<feature type="domain" description="Probable transposase IS891/IS1136/IS1341" evidence="9">
    <location>
        <begin position="168"/>
        <end position="281"/>
    </location>
</feature>
<dbReference type="GO" id="GO:0046872">
    <property type="term" value="F:metal ion binding"/>
    <property type="evidence" value="ECO:0007669"/>
    <property type="project" value="UniProtKB-KW"/>
</dbReference>
<evidence type="ECO:0008006" key="14">
    <source>
        <dbReference type="Google" id="ProtNLM"/>
    </source>
</evidence>
<sequence length="412" mass="47432">MWRAKEKSNTIQLSFKYRIYPTREAEEKLLRVMEIEAKVYNALLDAVNNARKERKKITPKDTQAMLKDLKIEGKELVYSKVPQMVNNQLWYNINALHELKKKGKKAGKLRYKKIMKTINYNQSGFKVQGDRLVLSKIGEVKVLFHRPLEGEVTGVIIKRGATGWYAIFQVEVEKKPLEKTGKVVGIDLGVEKLVTTSDGIVIENPRVFDKVEGKIKILQRSLTRKKRGSRNYEKTRKKLVKLHEHVKNLMSDYIHKVTSWLVEQYDEIYMEGLDVKEMVENNESKTLRKHILHSNFSKFMSYLSYKAERAGRRVVKVNPAYTSRTCARCGYVKKDLTLDDRIFVCPKCGWVADRDYNASLNIFHAGSGLPLKPVDRKPLLYIPFSEGVYSKFPGRSRKSPSRGGDAPSVRAG</sequence>
<dbReference type="GO" id="GO:0032196">
    <property type="term" value="P:transposition"/>
    <property type="evidence" value="ECO:0007669"/>
    <property type="project" value="UniProtKB-KW"/>
</dbReference>
<evidence type="ECO:0000313" key="12">
    <source>
        <dbReference type="EMBL" id="BBG23603.1"/>
    </source>
</evidence>
<dbReference type="RefSeq" id="WP_149528392.1">
    <property type="nucleotide sequence ID" value="NZ_AP018929.1"/>
</dbReference>
<evidence type="ECO:0000313" key="13">
    <source>
        <dbReference type="Proteomes" id="UP000322983"/>
    </source>
</evidence>
<feature type="region of interest" description="Disordered" evidence="8">
    <location>
        <begin position="391"/>
        <end position="412"/>
    </location>
</feature>
<evidence type="ECO:0000259" key="9">
    <source>
        <dbReference type="Pfam" id="PF01385"/>
    </source>
</evidence>
<feature type="domain" description="Cas12f1-like TNB" evidence="10">
    <location>
        <begin position="296"/>
        <end position="362"/>
    </location>
</feature>
<evidence type="ECO:0000259" key="11">
    <source>
        <dbReference type="Pfam" id="PF12323"/>
    </source>
</evidence>
<dbReference type="AlphaFoldDB" id="A0A510DTQ3"/>
<evidence type="ECO:0000256" key="6">
    <source>
        <dbReference type="ARBA" id="ARBA00023125"/>
    </source>
</evidence>
<keyword evidence="6" id="KW-0238">DNA-binding</keyword>
<dbReference type="GO" id="GO:0006310">
    <property type="term" value="P:DNA recombination"/>
    <property type="evidence" value="ECO:0007669"/>
    <property type="project" value="UniProtKB-KW"/>
</dbReference>
<keyword evidence="3" id="KW-0815">Transposition</keyword>
<dbReference type="PANTHER" id="PTHR30405:SF11">
    <property type="entry name" value="RNA-GUIDED DNA ENDONUCLEASE RV2885C-RELATED"/>
    <property type="match status" value="1"/>
</dbReference>
<dbReference type="NCBIfam" id="NF040570">
    <property type="entry name" value="guided_TnpB"/>
    <property type="match status" value="1"/>
</dbReference>
<organism evidence="12 13">
    <name type="scientific">Sulfuracidifex tepidarius</name>
    <dbReference type="NCBI Taxonomy" id="1294262"/>
    <lineage>
        <taxon>Archaea</taxon>
        <taxon>Thermoproteota</taxon>
        <taxon>Thermoprotei</taxon>
        <taxon>Sulfolobales</taxon>
        <taxon>Sulfolobaceae</taxon>
        <taxon>Sulfuracidifex</taxon>
    </lineage>
</organism>
<reference evidence="12 13" key="1">
    <citation type="journal article" date="2020" name="Int. J. Syst. Evol. Microbiol.">
        <title>Sulfuracidifex tepidarius gen. nov., sp. nov. and transfer of Sulfolobus metallicus Huber and Stetter 1992 to the genus Sulfuracidifex as Sulfuracidifex metallicus comb. nov.</title>
        <authorList>
            <person name="Itoh T."/>
            <person name="Miura T."/>
            <person name="Sakai H.D."/>
            <person name="Kato S."/>
            <person name="Ohkuma M."/>
            <person name="Takashina T."/>
        </authorList>
    </citation>
    <scope>NUCLEOTIDE SEQUENCE [LARGE SCALE GENOMIC DNA]</scope>
    <source>
        <strain evidence="12 13">IC-006</strain>
    </source>
</reference>
<name>A0A510DTQ3_9CREN</name>
<dbReference type="InterPro" id="IPR051399">
    <property type="entry name" value="RNA-guided_DNA_endo/Transpos"/>
</dbReference>
<gene>
    <name evidence="12" type="ORF">IC006_0891</name>
</gene>
<dbReference type="GO" id="GO:0003677">
    <property type="term" value="F:DNA binding"/>
    <property type="evidence" value="ECO:0007669"/>
    <property type="project" value="UniProtKB-KW"/>
</dbReference>
<evidence type="ECO:0000256" key="8">
    <source>
        <dbReference type="SAM" id="MobiDB-lite"/>
    </source>
</evidence>
<dbReference type="Proteomes" id="UP000322983">
    <property type="component" value="Chromosome"/>
</dbReference>
<dbReference type="OrthoDB" id="33968at2157"/>
<evidence type="ECO:0000256" key="4">
    <source>
        <dbReference type="ARBA" id="ARBA00022723"/>
    </source>
</evidence>
<feature type="domain" description="Transposase putative helix-turn-helix" evidence="11">
    <location>
        <begin position="12"/>
        <end position="56"/>
    </location>
</feature>
<evidence type="ECO:0000256" key="5">
    <source>
        <dbReference type="ARBA" id="ARBA00022833"/>
    </source>
</evidence>
<dbReference type="NCBIfam" id="TIGR01766">
    <property type="entry name" value="IS200/IS605 family accessory protein TnpB-like domain"/>
    <property type="match status" value="1"/>
</dbReference>
<comment type="similarity">
    <text evidence="1">In the C-terminal section; belongs to the transposase 35 family.</text>
</comment>
<dbReference type="InterPro" id="IPR010095">
    <property type="entry name" value="Cas12f1-like_TNB"/>
</dbReference>
<dbReference type="GeneID" id="41714692"/>
<dbReference type="PANTHER" id="PTHR30405">
    <property type="entry name" value="TRANSPOSASE"/>
    <property type="match status" value="1"/>
</dbReference>
<keyword evidence="7" id="KW-0233">DNA recombination</keyword>
<proteinExistence type="inferred from homology"/>
<protein>
    <recommendedName>
        <fullName evidence="14">Transposase</fullName>
    </recommendedName>
</protein>
<evidence type="ECO:0000256" key="2">
    <source>
        <dbReference type="ARBA" id="ARBA00011044"/>
    </source>
</evidence>
<dbReference type="InterPro" id="IPR021027">
    <property type="entry name" value="Transposase_put_HTH"/>
</dbReference>
<evidence type="ECO:0000259" key="10">
    <source>
        <dbReference type="Pfam" id="PF07282"/>
    </source>
</evidence>
<dbReference type="Pfam" id="PF07282">
    <property type="entry name" value="Cas12f1-like_TNB"/>
    <property type="match status" value="1"/>
</dbReference>
<keyword evidence="4" id="KW-0479">Metal-binding</keyword>
<evidence type="ECO:0000256" key="1">
    <source>
        <dbReference type="ARBA" id="ARBA00008761"/>
    </source>
</evidence>
<dbReference type="KEGG" id="step:IC006_0891"/>
<accession>A0A510DTQ3</accession>
<evidence type="ECO:0000256" key="3">
    <source>
        <dbReference type="ARBA" id="ARBA00022578"/>
    </source>
</evidence>
<dbReference type="Pfam" id="PF01385">
    <property type="entry name" value="OrfB_IS605"/>
    <property type="match status" value="1"/>
</dbReference>
<comment type="similarity">
    <text evidence="2">In the N-terminal section; belongs to the transposase 2 family.</text>
</comment>
<dbReference type="Pfam" id="PF12323">
    <property type="entry name" value="HTH_OrfB_IS605"/>
    <property type="match status" value="1"/>
</dbReference>
<dbReference type="InterPro" id="IPR001959">
    <property type="entry name" value="Transposase"/>
</dbReference>
<keyword evidence="5" id="KW-0862">Zinc</keyword>
<dbReference type="EMBL" id="AP018929">
    <property type="protein sequence ID" value="BBG23603.1"/>
    <property type="molecule type" value="Genomic_DNA"/>
</dbReference>
<evidence type="ECO:0000256" key="7">
    <source>
        <dbReference type="ARBA" id="ARBA00023172"/>
    </source>
</evidence>
<keyword evidence="13" id="KW-1185">Reference proteome</keyword>